<accession>A0A1D7YJJ6</accession>
<reference evidence="2" key="1">
    <citation type="submission" date="2016-09" db="EMBL/GenBank/DDBJ databases">
        <title>Streptomyces puniciscabiei strain:TW1S1 Genome sequencing and assembly.</title>
        <authorList>
            <person name="Kim M.-K."/>
            <person name="Kim S.B."/>
        </authorList>
    </citation>
    <scope>NUCLEOTIDE SEQUENCE [LARGE SCALE GENOMIC DNA]</scope>
    <source>
        <strain evidence="2">TW1S1</strain>
    </source>
</reference>
<dbReference type="AlphaFoldDB" id="A0A1D7YJJ6"/>
<sequence>MTNAADEQRLDVIARSLNRHEWNPTLEEIAVGDAFLRECHRDEEPSQCFPRGPQEWDRLRTEGIAGLVARVSRLDRELLPLWRNRLPSDSPVIALVVIYVRAAQPILRHADDVLAAWQGAVRREPTRDEIAEEARRLRVSPEEAEAIWRFEEARHWESQPPRGPLWDELLPTWARLMAVSSVMAAAVTGDVEY</sequence>
<protein>
    <submittedName>
        <fullName evidence="1">Uncharacterized protein</fullName>
    </submittedName>
</protein>
<organism evidence="1 2">
    <name type="scientific">Streptomyces fodineus</name>
    <dbReference type="NCBI Taxonomy" id="1904616"/>
    <lineage>
        <taxon>Bacteria</taxon>
        <taxon>Bacillati</taxon>
        <taxon>Actinomycetota</taxon>
        <taxon>Actinomycetes</taxon>
        <taxon>Kitasatosporales</taxon>
        <taxon>Streptomycetaceae</taxon>
        <taxon>Streptomyces</taxon>
    </lineage>
</organism>
<dbReference type="KEGG" id="spun:BFF78_36090"/>
<gene>
    <name evidence="1" type="ORF">BFF78_36090</name>
</gene>
<evidence type="ECO:0000313" key="1">
    <source>
        <dbReference type="EMBL" id="AOR35775.1"/>
    </source>
</evidence>
<name>A0A1D7YJJ6_9ACTN</name>
<proteinExistence type="predicted"/>
<keyword evidence="2" id="KW-1185">Reference proteome</keyword>
<dbReference type="RefSeq" id="WP_069782292.1">
    <property type="nucleotide sequence ID" value="NZ_CP017248.1"/>
</dbReference>
<dbReference type="Proteomes" id="UP000094960">
    <property type="component" value="Chromosome"/>
</dbReference>
<evidence type="ECO:0000313" key="2">
    <source>
        <dbReference type="Proteomes" id="UP000094960"/>
    </source>
</evidence>
<dbReference type="EMBL" id="CP017248">
    <property type="protein sequence ID" value="AOR35775.1"/>
    <property type="molecule type" value="Genomic_DNA"/>
</dbReference>